<dbReference type="RefSeq" id="WP_131295192.1">
    <property type="nucleotide sequence ID" value="NZ_SJKA01000017.1"/>
</dbReference>
<comment type="caution">
    <text evidence="1">The sequence shown here is derived from an EMBL/GenBank/DDBJ whole genome shotgun (WGS) entry which is preliminary data.</text>
</comment>
<name>A0A4R0I656_9ACTN</name>
<evidence type="ECO:0000313" key="2">
    <source>
        <dbReference type="Proteomes" id="UP000292695"/>
    </source>
</evidence>
<keyword evidence="2" id="KW-1185">Reference proteome</keyword>
<dbReference type="EMBL" id="SJKA01000017">
    <property type="protein sequence ID" value="TCC23288.1"/>
    <property type="molecule type" value="Genomic_DNA"/>
</dbReference>
<dbReference type="AlphaFoldDB" id="A0A4R0I656"/>
<evidence type="ECO:0000313" key="1">
    <source>
        <dbReference type="EMBL" id="TCC23288.1"/>
    </source>
</evidence>
<sequence>MADVFEEFVAVVAAGLRGPDGPVDGAGLAGRVHLSRFHFDRVIGAVAGESPFAFRRRVLRMLLERAAYRLLAEPVPCI</sequence>
<reference evidence="1 2" key="1">
    <citation type="submission" date="2019-02" db="EMBL/GenBank/DDBJ databases">
        <title>Kribbella capetownensis sp. nov. and Kribbella speibonae sp. nov., isolated from soil.</title>
        <authorList>
            <person name="Curtis S.M."/>
            <person name="Norton I."/>
            <person name="Everest G.J."/>
            <person name="Meyers P.R."/>
        </authorList>
    </citation>
    <scope>NUCLEOTIDE SEQUENCE [LARGE SCALE GENOMIC DNA]</scope>
    <source>
        <strain evidence="1 2">DSM 27082</strain>
    </source>
</reference>
<dbReference type="Proteomes" id="UP000292695">
    <property type="component" value="Unassembled WGS sequence"/>
</dbReference>
<gene>
    <name evidence="1" type="ORF">E0H50_34455</name>
</gene>
<organism evidence="1 2">
    <name type="scientific">Kribbella sindirgiensis</name>
    <dbReference type="NCBI Taxonomy" id="1124744"/>
    <lineage>
        <taxon>Bacteria</taxon>
        <taxon>Bacillati</taxon>
        <taxon>Actinomycetota</taxon>
        <taxon>Actinomycetes</taxon>
        <taxon>Propionibacteriales</taxon>
        <taxon>Kribbellaceae</taxon>
        <taxon>Kribbella</taxon>
    </lineage>
</organism>
<protein>
    <submittedName>
        <fullName evidence="1">AraC family transcriptional regulator</fullName>
    </submittedName>
</protein>
<accession>A0A4R0I656</accession>
<proteinExistence type="predicted"/>